<evidence type="ECO:0000256" key="6">
    <source>
        <dbReference type="SAM" id="Phobius"/>
    </source>
</evidence>
<feature type="transmembrane region" description="Helical" evidence="6">
    <location>
        <begin position="198"/>
        <end position="215"/>
    </location>
</feature>
<reference evidence="8" key="1">
    <citation type="submission" date="2023-03" db="EMBL/GenBank/DDBJ databases">
        <title>Complete genome of Cladonia borealis.</title>
        <authorList>
            <person name="Park H."/>
        </authorList>
    </citation>
    <scope>NUCLEOTIDE SEQUENCE</scope>
    <source>
        <strain evidence="8">ANT050790</strain>
    </source>
</reference>
<dbReference type="InterPro" id="IPR006634">
    <property type="entry name" value="TLC-dom"/>
</dbReference>
<accession>A0AA39R7G7</accession>
<keyword evidence="3 6" id="KW-1133">Transmembrane helix</keyword>
<proteinExistence type="predicted"/>
<dbReference type="GO" id="GO:0005783">
    <property type="term" value="C:endoplasmic reticulum"/>
    <property type="evidence" value="ECO:0007669"/>
    <property type="project" value="TreeGrafter"/>
</dbReference>
<evidence type="ECO:0000256" key="1">
    <source>
        <dbReference type="ARBA" id="ARBA00004141"/>
    </source>
</evidence>
<feature type="transmembrane region" description="Helical" evidence="6">
    <location>
        <begin position="166"/>
        <end position="186"/>
    </location>
</feature>
<evidence type="ECO:0000256" key="3">
    <source>
        <dbReference type="ARBA" id="ARBA00022989"/>
    </source>
</evidence>
<feature type="transmembrane region" description="Helical" evidence="6">
    <location>
        <begin position="140"/>
        <end position="159"/>
    </location>
</feature>
<keyword evidence="4 5" id="KW-0472">Membrane</keyword>
<dbReference type="Proteomes" id="UP001166286">
    <property type="component" value="Unassembled WGS sequence"/>
</dbReference>
<dbReference type="AlphaFoldDB" id="A0AA39R7G7"/>
<evidence type="ECO:0000313" key="9">
    <source>
        <dbReference type="Proteomes" id="UP001166286"/>
    </source>
</evidence>
<comment type="caution">
    <text evidence="8">The sequence shown here is derived from an EMBL/GenBank/DDBJ whole genome shotgun (WGS) entry which is preliminary data.</text>
</comment>
<protein>
    <recommendedName>
        <fullName evidence="7">TLC domain-containing protein</fullName>
    </recommendedName>
</protein>
<dbReference type="GO" id="GO:0016020">
    <property type="term" value="C:membrane"/>
    <property type="evidence" value="ECO:0007669"/>
    <property type="project" value="UniProtKB-SubCell"/>
</dbReference>
<evidence type="ECO:0000256" key="2">
    <source>
        <dbReference type="ARBA" id="ARBA00022692"/>
    </source>
</evidence>
<evidence type="ECO:0000256" key="4">
    <source>
        <dbReference type="ARBA" id="ARBA00023136"/>
    </source>
</evidence>
<keyword evidence="2 5" id="KW-0812">Transmembrane</keyword>
<feature type="domain" description="TLC" evidence="7">
    <location>
        <begin position="67"/>
        <end position="235"/>
    </location>
</feature>
<keyword evidence="9" id="KW-1185">Reference proteome</keyword>
<evidence type="ECO:0000256" key="5">
    <source>
        <dbReference type="PROSITE-ProRule" id="PRU00205"/>
    </source>
</evidence>
<feature type="transmembrane region" description="Helical" evidence="6">
    <location>
        <begin position="72"/>
        <end position="96"/>
    </location>
</feature>
<gene>
    <name evidence="8" type="ORF">JMJ35_000905</name>
</gene>
<dbReference type="SMART" id="SM00724">
    <property type="entry name" value="TLC"/>
    <property type="match status" value="1"/>
</dbReference>
<dbReference type="EMBL" id="JAFEKC020000002">
    <property type="protein sequence ID" value="KAK0516302.1"/>
    <property type="molecule type" value="Genomic_DNA"/>
</dbReference>
<dbReference type="GO" id="GO:0055088">
    <property type="term" value="P:lipid homeostasis"/>
    <property type="evidence" value="ECO:0007669"/>
    <property type="project" value="TreeGrafter"/>
</dbReference>
<dbReference type="InterPro" id="IPR050846">
    <property type="entry name" value="TLCD"/>
</dbReference>
<dbReference type="PANTHER" id="PTHR13439">
    <property type="entry name" value="CT120 PROTEIN"/>
    <property type="match status" value="1"/>
</dbReference>
<dbReference type="Pfam" id="PF03798">
    <property type="entry name" value="TRAM_LAG1_CLN8"/>
    <property type="match status" value="1"/>
</dbReference>
<name>A0AA39R7G7_9LECA</name>
<comment type="subcellular location">
    <subcellularLocation>
        <location evidence="1">Membrane</location>
        <topology evidence="1">Multi-pass membrane protein</topology>
    </subcellularLocation>
</comment>
<dbReference type="PANTHER" id="PTHR13439:SF0">
    <property type="entry name" value="TOPOISOMERASE I DAMAGE AFFECTED PROTEIN 4"/>
    <property type="match status" value="1"/>
</dbReference>
<organism evidence="8 9">
    <name type="scientific">Cladonia borealis</name>
    <dbReference type="NCBI Taxonomy" id="184061"/>
    <lineage>
        <taxon>Eukaryota</taxon>
        <taxon>Fungi</taxon>
        <taxon>Dikarya</taxon>
        <taxon>Ascomycota</taxon>
        <taxon>Pezizomycotina</taxon>
        <taxon>Lecanoromycetes</taxon>
        <taxon>OSLEUM clade</taxon>
        <taxon>Lecanoromycetidae</taxon>
        <taxon>Lecanorales</taxon>
        <taxon>Lecanorineae</taxon>
        <taxon>Cladoniaceae</taxon>
        <taxon>Cladonia</taxon>
    </lineage>
</organism>
<dbReference type="PROSITE" id="PS50922">
    <property type="entry name" value="TLC"/>
    <property type="match status" value="1"/>
</dbReference>
<evidence type="ECO:0000259" key="7">
    <source>
        <dbReference type="PROSITE" id="PS50922"/>
    </source>
</evidence>
<evidence type="ECO:0000313" key="8">
    <source>
        <dbReference type="EMBL" id="KAK0516302.1"/>
    </source>
</evidence>
<feature type="transmembrane region" description="Helical" evidence="6">
    <location>
        <begin position="108"/>
        <end position="128"/>
    </location>
</feature>
<sequence>MRDPLPAPLLLTKSTIPLANALSLRTLPLHTHEILPSFALYNILHIYIAPTISTQLFPQTYPSLPPTTKENWNIHLVSLLQSTFISTLALSVMYLDKERRRMGPVQRVWGYTGATGMVQGFSAGYFFWDLGVCMADVGVHGWGALTHAAAALTVSLLGFRPFCNYYGLSFILYELSTPFLNIHWFLDKTHLTGSTAQFLNGIILITTFAGSRLVWGTYQSNNTHNYTYLLAQTRR</sequence>